<dbReference type="InterPro" id="IPR050509">
    <property type="entry name" value="CoA-transferase_III"/>
</dbReference>
<reference evidence="3 4" key="1">
    <citation type="submission" date="2021-01" db="EMBL/GenBank/DDBJ databases">
        <title>Sequencing the genomes of 1000 actinobacteria strains.</title>
        <authorList>
            <person name="Klenk H.-P."/>
        </authorList>
    </citation>
    <scope>NUCLEOTIDE SEQUENCE [LARGE SCALE GENOMIC DNA]</scope>
    <source>
        <strain evidence="3 4">DSM 13657</strain>
    </source>
</reference>
<dbReference type="GO" id="GO:0033608">
    <property type="term" value="F:formyl-CoA transferase activity"/>
    <property type="evidence" value="ECO:0007669"/>
    <property type="project" value="UniProtKB-EC"/>
</dbReference>
<dbReference type="InterPro" id="IPR023606">
    <property type="entry name" value="CoA-Trfase_III_dom_1_sf"/>
</dbReference>
<dbReference type="InterPro" id="IPR044855">
    <property type="entry name" value="CoA-Trfase_III_dom3_sf"/>
</dbReference>
<comment type="similarity">
    <text evidence="1">Belongs to the CoA-transferase III family.</text>
</comment>
<dbReference type="EC" id="2.8.3.16" evidence="3"/>
<dbReference type="InterPro" id="IPR003673">
    <property type="entry name" value="CoA-Trfase_fam_III"/>
</dbReference>
<dbReference type="Pfam" id="PF02515">
    <property type="entry name" value="CoA_transf_3"/>
    <property type="match status" value="1"/>
</dbReference>
<evidence type="ECO:0000256" key="2">
    <source>
        <dbReference type="ARBA" id="ARBA00022679"/>
    </source>
</evidence>
<dbReference type="RefSeq" id="WP_204514501.1">
    <property type="nucleotide sequence ID" value="NZ_JAFBCP010000001.1"/>
</dbReference>
<name>A0ABS2SH66_9MICO</name>
<dbReference type="PANTHER" id="PTHR48228:SF6">
    <property type="entry name" value="L-CARNITINE COA-TRANSFERASE"/>
    <property type="match status" value="1"/>
</dbReference>
<evidence type="ECO:0000313" key="4">
    <source>
        <dbReference type="Proteomes" id="UP000809290"/>
    </source>
</evidence>
<comment type="caution">
    <text evidence="3">The sequence shown here is derived from an EMBL/GenBank/DDBJ whole genome shotgun (WGS) entry which is preliminary data.</text>
</comment>
<dbReference type="SUPFAM" id="SSF89796">
    <property type="entry name" value="CoA-transferase family III (CaiB/BaiF)"/>
    <property type="match status" value="1"/>
</dbReference>
<gene>
    <name evidence="3" type="ORF">JOE56_000276</name>
</gene>
<keyword evidence="4" id="KW-1185">Reference proteome</keyword>
<accession>A0ABS2SH66</accession>
<keyword evidence="2 3" id="KW-0808">Transferase</keyword>
<evidence type="ECO:0000313" key="3">
    <source>
        <dbReference type="EMBL" id="MBM7815582.1"/>
    </source>
</evidence>
<protein>
    <submittedName>
        <fullName evidence="3">Formyl-CoA transferase</fullName>
        <ecNumber evidence="3">2.8.3.16</ecNumber>
    </submittedName>
</protein>
<organism evidence="3 4">
    <name type="scientific">Brevibacterium paucivorans</name>
    <dbReference type="NCBI Taxonomy" id="170994"/>
    <lineage>
        <taxon>Bacteria</taxon>
        <taxon>Bacillati</taxon>
        <taxon>Actinomycetota</taxon>
        <taxon>Actinomycetes</taxon>
        <taxon>Micrococcales</taxon>
        <taxon>Brevibacteriaceae</taxon>
        <taxon>Brevibacterium</taxon>
    </lineage>
</organism>
<dbReference type="PANTHER" id="PTHR48228">
    <property type="entry name" value="SUCCINYL-COA--D-CITRAMALATE COA-TRANSFERASE"/>
    <property type="match status" value="1"/>
</dbReference>
<dbReference type="EMBL" id="JAFBCP010000001">
    <property type="protein sequence ID" value="MBM7815582.1"/>
    <property type="molecule type" value="Genomic_DNA"/>
</dbReference>
<evidence type="ECO:0000256" key="1">
    <source>
        <dbReference type="ARBA" id="ARBA00008383"/>
    </source>
</evidence>
<dbReference type="Gene3D" id="3.30.1540.10">
    <property type="entry name" value="formyl-coa transferase, domain 3"/>
    <property type="match status" value="1"/>
</dbReference>
<sequence>MNNGNNTNDTQADARSGSLQGVKVVEFAQVIAGPLAGTLMADMGADVVHVEAPQYGDSARHMGPTKDDQALWWKVLGRNKRSLTLNLRDLESREVVTRLVTWADVVIVTFRSETLARFGLDWETVSSINPSAILLQISGFGANTSKSNAPGFGKMGEARSGVVHLTGFAGEPPVHTGFSHGDATTGLMGAFAVSAALVRRSQDPERRGEWIDLALHETLYRLIEWQVIMYDQLGTIPSRSGNALAVAPGAVINTFLSADGDWITVTSATSRSVENIVRLLGLPVEEFDTVTKQKARREFLDEELRQWISRRSSEEALAALEEADVVASRVFNIEDIFNDPIYRERENIVTVDDKHLGPVRMQSVVPAMRNNPGRVWRTGPDIGEDNELVLGSWLGFSQSEITKYKEDGTV</sequence>
<proteinExistence type="inferred from homology"/>
<dbReference type="Gene3D" id="3.40.50.10540">
    <property type="entry name" value="Crotonobetainyl-coa:carnitine coa-transferase, domain 1"/>
    <property type="match status" value="1"/>
</dbReference>
<dbReference type="Proteomes" id="UP000809290">
    <property type="component" value="Unassembled WGS sequence"/>
</dbReference>